<name>A0A1B0BGP8_9MUSC</name>
<proteinExistence type="predicted"/>
<reference evidence="1" key="2">
    <citation type="submission" date="2020-05" db="UniProtKB">
        <authorList>
            <consortium name="EnsemblMetazoa"/>
        </authorList>
    </citation>
    <scope>IDENTIFICATION</scope>
    <source>
        <strain evidence="1">IAEA</strain>
    </source>
</reference>
<evidence type="ECO:0000313" key="1">
    <source>
        <dbReference type="EnsemblMetazoa" id="GPPI029447-PA"/>
    </source>
</evidence>
<reference evidence="2" key="1">
    <citation type="submission" date="2015-01" db="EMBL/GenBank/DDBJ databases">
        <authorList>
            <person name="Aksoy S."/>
            <person name="Warren W."/>
            <person name="Wilson R.K."/>
        </authorList>
    </citation>
    <scope>NUCLEOTIDE SEQUENCE [LARGE SCALE GENOMIC DNA]</scope>
    <source>
        <strain evidence="2">IAEA</strain>
    </source>
</reference>
<evidence type="ECO:0000313" key="2">
    <source>
        <dbReference type="Proteomes" id="UP000092460"/>
    </source>
</evidence>
<dbReference type="Proteomes" id="UP000092460">
    <property type="component" value="Unassembled WGS sequence"/>
</dbReference>
<dbReference type="EMBL" id="JXJN01013919">
    <property type="status" value="NOT_ANNOTATED_CDS"/>
    <property type="molecule type" value="Genomic_DNA"/>
</dbReference>
<dbReference type="EnsemblMetazoa" id="GPPI029447-RA">
    <property type="protein sequence ID" value="GPPI029447-PA"/>
    <property type="gene ID" value="GPPI029447"/>
</dbReference>
<dbReference type="AlphaFoldDB" id="A0A1B0BGP8"/>
<accession>A0A1B0BGP8</accession>
<keyword evidence="2" id="KW-1185">Reference proteome</keyword>
<sequence>MILKRMLRDGSGFNPLISYIKPLKALPLELTSKVLKALHSQLRQRSSGQAKSSQFMTRQREMQGCYIDPETSISRNYYHTIKGFRNMPANVLRLKCRFSCFPLKVSQKPIPKLHFISTHTPQVGSNIFTTGLPLIRRPNGRRGALRFLPANFPGQAGMIQMGLNQFRMVRSSATYILYVMVSVKCSVWRHTRND</sequence>
<dbReference type="VEuPathDB" id="VectorBase:GPPI029447"/>
<protein>
    <submittedName>
        <fullName evidence="1">Uncharacterized protein</fullName>
    </submittedName>
</protein>
<organism evidence="1 2">
    <name type="scientific">Glossina palpalis gambiensis</name>
    <dbReference type="NCBI Taxonomy" id="67801"/>
    <lineage>
        <taxon>Eukaryota</taxon>
        <taxon>Metazoa</taxon>
        <taxon>Ecdysozoa</taxon>
        <taxon>Arthropoda</taxon>
        <taxon>Hexapoda</taxon>
        <taxon>Insecta</taxon>
        <taxon>Pterygota</taxon>
        <taxon>Neoptera</taxon>
        <taxon>Endopterygota</taxon>
        <taxon>Diptera</taxon>
        <taxon>Brachycera</taxon>
        <taxon>Muscomorpha</taxon>
        <taxon>Hippoboscoidea</taxon>
        <taxon>Glossinidae</taxon>
        <taxon>Glossina</taxon>
    </lineage>
</organism>